<sequence length="115" mass="12896">MSDIRFIIIGIVLVFSGIIVMSVFGSQFSELTIQAEFDKCFEYYEDEPPREIDCDAGFQDKIFAFTPAAILIVLGVFSIIKGIRGTWDQDVKPEDMVGPNNSFDTRDEPKDSDDG</sequence>
<evidence type="ECO:0000256" key="1">
    <source>
        <dbReference type="SAM" id="MobiDB-lite"/>
    </source>
</evidence>
<accession>A0A382ARX8</accession>
<dbReference type="EMBL" id="UINC01026569">
    <property type="protein sequence ID" value="SVB04256.1"/>
    <property type="molecule type" value="Genomic_DNA"/>
</dbReference>
<keyword evidence="2" id="KW-0472">Membrane</keyword>
<feature type="transmembrane region" description="Helical" evidence="2">
    <location>
        <begin position="62"/>
        <end position="80"/>
    </location>
</feature>
<feature type="region of interest" description="Disordered" evidence="1">
    <location>
        <begin position="89"/>
        <end position="115"/>
    </location>
</feature>
<gene>
    <name evidence="3" type="ORF">METZ01_LOCUS157110</name>
</gene>
<name>A0A382ARX8_9ZZZZ</name>
<keyword evidence="2" id="KW-1133">Transmembrane helix</keyword>
<keyword evidence="2" id="KW-0812">Transmembrane</keyword>
<dbReference type="AlphaFoldDB" id="A0A382ARX8"/>
<proteinExistence type="predicted"/>
<reference evidence="3" key="1">
    <citation type="submission" date="2018-05" db="EMBL/GenBank/DDBJ databases">
        <authorList>
            <person name="Lanie J.A."/>
            <person name="Ng W.-L."/>
            <person name="Kazmierczak K.M."/>
            <person name="Andrzejewski T.M."/>
            <person name="Davidsen T.M."/>
            <person name="Wayne K.J."/>
            <person name="Tettelin H."/>
            <person name="Glass J.I."/>
            <person name="Rusch D."/>
            <person name="Podicherti R."/>
            <person name="Tsui H.-C.T."/>
            <person name="Winkler M.E."/>
        </authorList>
    </citation>
    <scope>NUCLEOTIDE SEQUENCE</scope>
</reference>
<feature type="transmembrane region" description="Helical" evidence="2">
    <location>
        <begin position="7"/>
        <end position="28"/>
    </location>
</feature>
<evidence type="ECO:0000313" key="3">
    <source>
        <dbReference type="EMBL" id="SVB04256.1"/>
    </source>
</evidence>
<evidence type="ECO:0000256" key="2">
    <source>
        <dbReference type="SAM" id="Phobius"/>
    </source>
</evidence>
<protein>
    <submittedName>
        <fullName evidence="3">Uncharacterized protein</fullName>
    </submittedName>
</protein>
<organism evidence="3">
    <name type="scientific">marine metagenome</name>
    <dbReference type="NCBI Taxonomy" id="408172"/>
    <lineage>
        <taxon>unclassified sequences</taxon>
        <taxon>metagenomes</taxon>
        <taxon>ecological metagenomes</taxon>
    </lineage>
</organism>